<evidence type="ECO:0000313" key="3">
    <source>
        <dbReference type="EMBL" id="GGJ77049.1"/>
    </source>
</evidence>
<evidence type="ECO:0000313" key="4">
    <source>
        <dbReference type="Proteomes" id="UP000660265"/>
    </source>
</evidence>
<keyword evidence="4" id="KW-1185">Reference proteome</keyword>
<name>A0ABQ2E001_9ACTN</name>
<comment type="caution">
    <text evidence="3">The sequence shown here is derived from an EMBL/GenBank/DDBJ whole genome shotgun (WGS) entry which is preliminary data.</text>
</comment>
<dbReference type="Proteomes" id="UP000660265">
    <property type="component" value="Unassembled WGS sequence"/>
</dbReference>
<evidence type="ECO:0000256" key="1">
    <source>
        <dbReference type="ARBA" id="ARBA00006484"/>
    </source>
</evidence>
<dbReference type="PRINTS" id="PR00081">
    <property type="entry name" value="GDHRDH"/>
</dbReference>
<gene>
    <name evidence="3" type="ORF">GCM10011583_05440</name>
</gene>
<dbReference type="Pfam" id="PF13561">
    <property type="entry name" value="adh_short_C2"/>
    <property type="match status" value="1"/>
</dbReference>
<accession>A0ABQ2E001</accession>
<organism evidence="3 4">
    <name type="scientific">Streptomyces camponoticapitis</name>
    <dbReference type="NCBI Taxonomy" id="1616125"/>
    <lineage>
        <taxon>Bacteria</taxon>
        <taxon>Bacillati</taxon>
        <taxon>Actinomycetota</taxon>
        <taxon>Actinomycetes</taxon>
        <taxon>Kitasatosporales</taxon>
        <taxon>Streptomycetaceae</taxon>
        <taxon>Streptomyces</taxon>
    </lineage>
</organism>
<sequence length="251" mass="26011">MTDLTGKTAVITGSARGIGKAIALRYAQLGANIVINYSSNAANGEQALKEVREHGVQAIAVQADISKAADVDRLFAQATQRFGSIDTVVANAGLELLGTPIADLSDEQIDNMVNVNARGALLTLQRAAKNTADNGRIIYIASTAIAHPVSGAGLYTATKAPGRYFAEVLAREVAERGITVNTIEPGPIDEAGVFIDSIPTDSPFRGLQAAGRIADRIGTPKDVADAAEYLAGDLAAWVSGTTLLITGGLPQ</sequence>
<protein>
    <submittedName>
        <fullName evidence="3">3-ketoacyl-ACP reductase</fullName>
    </submittedName>
</protein>
<dbReference type="PANTHER" id="PTHR48107">
    <property type="entry name" value="NADPH-DEPENDENT ALDEHYDE REDUCTASE-LIKE PROTEIN, CHLOROPLASTIC-RELATED"/>
    <property type="match status" value="1"/>
</dbReference>
<evidence type="ECO:0000256" key="2">
    <source>
        <dbReference type="ARBA" id="ARBA00023002"/>
    </source>
</evidence>
<dbReference type="PRINTS" id="PR00080">
    <property type="entry name" value="SDRFAMILY"/>
</dbReference>
<keyword evidence="2" id="KW-0560">Oxidoreductase</keyword>
<dbReference type="InterPro" id="IPR002347">
    <property type="entry name" value="SDR_fam"/>
</dbReference>
<proteinExistence type="inferred from homology"/>
<dbReference type="PANTHER" id="PTHR48107:SF7">
    <property type="entry name" value="RE15974P"/>
    <property type="match status" value="1"/>
</dbReference>
<dbReference type="SUPFAM" id="SSF51735">
    <property type="entry name" value="NAD(P)-binding Rossmann-fold domains"/>
    <property type="match status" value="1"/>
</dbReference>
<comment type="similarity">
    <text evidence="1">Belongs to the short-chain dehydrogenases/reductases (SDR) family.</text>
</comment>
<reference evidence="4" key="1">
    <citation type="journal article" date="2019" name="Int. J. Syst. Evol. Microbiol.">
        <title>The Global Catalogue of Microorganisms (GCM) 10K type strain sequencing project: providing services to taxonomists for standard genome sequencing and annotation.</title>
        <authorList>
            <consortium name="The Broad Institute Genomics Platform"/>
            <consortium name="The Broad Institute Genome Sequencing Center for Infectious Disease"/>
            <person name="Wu L."/>
            <person name="Ma J."/>
        </authorList>
    </citation>
    <scope>NUCLEOTIDE SEQUENCE [LARGE SCALE GENOMIC DNA]</scope>
    <source>
        <strain evidence="4">CGMCC 4.7275</strain>
    </source>
</reference>
<dbReference type="InterPro" id="IPR036291">
    <property type="entry name" value="NAD(P)-bd_dom_sf"/>
</dbReference>
<dbReference type="RefSeq" id="WP_189105643.1">
    <property type="nucleotide sequence ID" value="NZ_BMMV01000002.1"/>
</dbReference>
<dbReference type="Gene3D" id="3.40.50.720">
    <property type="entry name" value="NAD(P)-binding Rossmann-like Domain"/>
    <property type="match status" value="1"/>
</dbReference>
<dbReference type="EMBL" id="BMMV01000002">
    <property type="protein sequence ID" value="GGJ77049.1"/>
    <property type="molecule type" value="Genomic_DNA"/>
</dbReference>